<gene>
    <name evidence="6" type="ORF">ACFQS8_12680</name>
</gene>
<dbReference type="SMART" id="SM00086">
    <property type="entry name" value="PAC"/>
    <property type="match status" value="2"/>
</dbReference>
<dbReference type="PROSITE" id="PS50113">
    <property type="entry name" value="PAC"/>
    <property type="match status" value="2"/>
</dbReference>
<dbReference type="SUPFAM" id="SSF55785">
    <property type="entry name" value="PYP-like sensor domain (PAS domain)"/>
    <property type="match status" value="2"/>
</dbReference>
<dbReference type="Pfam" id="PF08447">
    <property type="entry name" value="PAS_3"/>
    <property type="match status" value="2"/>
</dbReference>
<dbReference type="Gene3D" id="3.30.450.20">
    <property type="entry name" value="PAS domain"/>
    <property type="match status" value="2"/>
</dbReference>
<dbReference type="Proteomes" id="UP001596492">
    <property type="component" value="Unassembled WGS sequence"/>
</dbReference>
<feature type="domain" description="PAC" evidence="4">
    <location>
        <begin position="82"/>
        <end position="134"/>
    </location>
</feature>
<evidence type="ECO:0000313" key="6">
    <source>
        <dbReference type="EMBL" id="MFC7292478.1"/>
    </source>
</evidence>
<dbReference type="InterPro" id="IPR050903">
    <property type="entry name" value="Bact_Chemotaxis_MeTrfase"/>
</dbReference>
<keyword evidence="7" id="KW-1185">Reference proteome</keyword>
<dbReference type="NCBIfam" id="TIGR00229">
    <property type="entry name" value="sensory_box"/>
    <property type="match status" value="2"/>
</dbReference>
<dbReference type="PROSITE" id="PS50192">
    <property type="entry name" value="T_SNARE"/>
    <property type="match status" value="1"/>
</dbReference>
<dbReference type="SMART" id="SM00091">
    <property type="entry name" value="PAS"/>
    <property type="match status" value="2"/>
</dbReference>
<feature type="domain" description="Methyl-accepting transducer" evidence="3">
    <location>
        <begin position="257"/>
        <end position="486"/>
    </location>
</feature>
<name>A0ABW2IMU1_9PROT</name>
<dbReference type="InterPro" id="IPR001610">
    <property type="entry name" value="PAC"/>
</dbReference>
<evidence type="ECO:0000259" key="3">
    <source>
        <dbReference type="PROSITE" id="PS50111"/>
    </source>
</evidence>
<dbReference type="SMART" id="SM00283">
    <property type="entry name" value="MA"/>
    <property type="match status" value="1"/>
</dbReference>
<reference evidence="7" key="1">
    <citation type="journal article" date="2019" name="Int. J. Syst. Evol. Microbiol.">
        <title>The Global Catalogue of Microorganisms (GCM) 10K type strain sequencing project: providing services to taxonomists for standard genome sequencing and annotation.</title>
        <authorList>
            <consortium name="The Broad Institute Genomics Platform"/>
            <consortium name="The Broad Institute Genome Sequencing Center for Infectious Disease"/>
            <person name="Wu L."/>
            <person name="Ma J."/>
        </authorList>
    </citation>
    <scope>NUCLEOTIDE SEQUENCE [LARGE SCALE GENOMIC DNA]</scope>
    <source>
        <strain evidence="7">CCUG 51308</strain>
    </source>
</reference>
<evidence type="ECO:0000256" key="1">
    <source>
        <dbReference type="ARBA" id="ARBA00029447"/>
    </source>
</evidence>
<dbReference type="PANTHER" id="PTHR24422:SF10">
    <property type="entry name" value="CHEMOTAXIS PROTEIN METHYLTRANSFERASE 2"/>
    <property type="match status" value="1"/>
</dbReference>
<dbReference type="RefSeq" id="WP_382167937.1">
    <property type="nucleotide sequence ID" value="NZ_JBHTBR010000005.1"/>
</dbReference>
<dbReference type="Pfam" id="PF00015">
    <property type="entry name" value="MCPsignal"/>
    <property type="match status" value="1"/>
</dbReference>
<dbReference type="PROSITE" id="PS50111">
    <property type="entry name" value="CHEMOTAXIS_TRANSDUC_2"/>
    <property type="match status" value="1"/>
</dbReference>
<dbReference type="PRINTS" id="PR00260">
    <property type="entry name" value="CHEMTRNSDUCR"/>
</dbReference>
<protein>
    <submittedName>
        <fullName evidence="6">Methyl-accepting chemotaxis protein</fullName>
    </submittedName>
</protein>
<dbReference type="PANTHER" id="PTHR24422">
    <property type="entry name" value="CHEMOTAXIS PROTEIN METHYLTRANSFERASE"/>
    <property type="match status" value="1"/>
</dbReference>
<evidence type="ECO:0000313" key="7">
    <source>
        <dbReference type="Proteomes" id="UP001596492"/>
    </source>
</evidence>
<evidence type="ECO:0000259" key="4">
    <source>
        <dbReference type="PROSITE" id="PS50113"/>
    </source>
</evidence>
<dbReference type="EMBL" id="JBHTBR010000005">
    <property type="protein sequence ID" value="MFC7292478.1"/>
    <property type="molecule type" value="Genomic_DNA"/>
</dbReference>
<evidence type="ECO:0000259" key="5">
    <source>
        <dbReference type="PROSITE" id="PS50192"/>
    </source>
</evidence>
<dbReference type="SUPFAM" id="SSF58104">
    <property type="entry name" value="Methyl-accepting chemotaxis protein (MCP) signaling domain"/>
    <property type="match status" value="1"/>
</dbReference>
<proteinExistence type="inferred from homology"/>
<dbReference type="Gene3D" id="1.10.287.950">
    <property type="entry name" value="Methyl-accepting chemotaxis protein"/>
    <property type="match status" value="1"/>
</dbReference>
<dbReference type="InterPro" id="IPR004090">
    <property type="entry name" value="Chemotax_Me-accpt_rcpt"/>
</dbReference>
<dbReference type="InterPro" id="IPR004089">
    <property type="entry name" value="MCPsignal_dom"/>
</dbReference>
<feature type="domain" description="PAC" evidence="4">
    <location>
        <begin position="204"/>
        <end position="256"/>
    </location>
</feature>
<comment type="similarity">
    <text evidence="1">Belongs to the methyl-accepting chemotaxis (MCP) protein family.</text>
</comment>
<dbReference type="CDD" id="cd00130">
    <property type="entry name" value="PAS"/>
    <property type="match status" value="2"/>
</dbReference>
<dbReference type="InterPro" id="IPR000014">
    <property type="entry name" value="PAS"/>
</dbReference>
<keyword evidence="2" id="KW-0807">Transducer</keyword>
<dbReference type="InterPro" id="IPR035965">
    <property type="entry name" value="PAS-like_dom_sf"/>
</dbReference>
<sequence length="494" mass="53528">MLTSSSNKDNQAKIHALNQSLAVIEFNTDGIILAANENFLQTVGYKLSDIQGQHHAMFVTANDKASSEYAEFWRDLGKGIFKSAEFKRIGVNGKEIWIQATYNPILNKKGQVYKVVKFATDITERKLVDAKMRAQIEAINRSQAVIEFKPDGTIVEANENFLNALGYQLAEIKDKHHSMFVNEAEKVSKEYTQFWESLRDGKFQQAEYCRIRKNGDPIWIQATYNPVLDLNGKVVRVVKFATDITNMVNERHKRGQLQIKIDADLDTIAQSVAESAYQSNSVASASEEATASVQAMAAGAEELSASAVAIASQLSKATEATREAVTTAKATNSVVSGLTESARKISEVIRLISDIAEQTNLLALNATIEAARAGEAGKGFAVVASEVKGLADQSAKASEEISAQISHVQNVSGQAADAISTISRLIEEINDVSTAVSTAVEEQSSVTSEITHSMHGVAESIESINGSIKDIASTSREIEEATNTVRQTSAQFAA</sequence>
<organism evidence="6 7">
    <name type="scientific">Hirschia litorea</name>
    <dbReference type="NCBI Taxonomy" id="1199156"/>
    <lineage>
        <taxon>Bacteria</taxon>
        <taxon>Pseudomonadati</taxon>
        <taxon>Pseudomonadota</taxon>
        <taxon>Alphaproteobacteria</taxon>
        <taxon>Hyphomonadales</taxon>
        <taxon>Hyphomonadaceae</taxon>
        <taxon>Hirschia</taxon>
    </lineage>
</organism>
<accession>A0ABW2IMU1</accession>
<dbReference type="InterPro" id="IPR000700">
    <property type="entry name" value="PAS-assoc_C"/>
</dbReference>
<comment type="caution">
    <text evidence="6">The sequence shown here is derived from an EMBL/GenBank/DDBJ whole genome shotgun (WGS) entry which is preliminary data.</text>
</comment>
<feature type="domain" description="T-SNARE coiled-coil homology" evidence="5">
    <location>
        <begin position="409"/>
        <end position="471"/>
    </location>
</feature>
<dbReference type="InterPro" id="IPR000727">
    <property type="entry name" value="T_SNARE_dom"/>
</dbReference>
<evidence type="ECO:0000256" key="2">
    <source>
        <dbReference type="PROSITE-ProRule" id="PRU00284"/>
    </source>
</evidence>
<dbReference type="InterPro" id="IPR013655">
    <property type="entry name" value="PAS_fold_3"/>
</dbReference>